<accession>A0ABT9SZV1</accession>
<protein>
    <submittedName>
        <fullName evidence="1">Uncharacterized protein</fullName>
    </submittedName>
</protein>
<sequence>MTIGRRADTDEETIERAARLLAGALGYGSPWFATTIDSPYVPGTDNDPKNHALTVCSPGLVTEQAAWSVDGSRHVRRQRAWRQSAYRVATPVCKPRHSVLAALSLAKLDGPLESVLFLYVTGDVGRFWPDVERFGLACVSGAFASEALNDAMERIMFRRASISQDARAKTLGIRASGYRAATRAAEVRLRSWLLMASRRLLVALG</sequence>
<proteinExistence type="predicted"/>
<keyword evidence="2" id="KW-1185">Reference proteome</keyword>
<reference evidence="1 2" key="1">
    <citation type="submission" date="2023-07" db="EMBL/GenBank/DDBJ databases">
        <title>Sorghum-associated microbial communities from plants grown in Nebraska, USA.</title>
        <authorList>
            <person name="Schachtman D."/>
        </authorList>
    </citation>
    <scope>NUCLEOTIDE SEQUENCE [LARGE SCALE GENOMIC DNA]</scope>
    <source>
        <strain evidence="1 2">CC60</strain>
    </source>
</reference>
<comment type="caution">
    <text evidence="1">The sequence shown here is derived from an EMBL/GenBank/DDBJ whole genome shotgun (WGS) entry which is preliminary data.</text>
</comment>
<evidence type="ECO:0000313" key="1">
    <source>
        <dbReference type="EMBL" id="MDQ0010531.1"/>
    </source>
</evidence>
<name>A0ABT9SZV1_9GAMM</name>
<dbReference type="EMBL" id="JAUSSK010000003">
    <property type="protein sequence ID" value="MDQ0010531.1"/>
    <property type="molecule type" value="Genomic_DNA"/>
</dbReference>
<evidence type="ECO:0000313" key="2">
    <source>
        <dbReference type="Proteomes" id="UP001237737"/>
    </source>
</evidence>
<gene>
    <name evidence="1" type="ORF">J2T07_002721</name>
</gene>
<dbReference type="Proteomes" id="UP001237737">
    <property type="component" value="Unassembled WGS sequence"/>
</dbReference>
<organism evidence="1 2">
    <name type="scientific">Luteibacter jiangsuensis</name>
    <dbReference type="NCBI Taxonomy" id="637577"/>
    <lineage>
        <taxon>Bacteria</taxon>
        <taxon>Pseudomonadati</taxon>
        <taxon>Pseudomonadota</taxon>
        <taxon>Gammaproteobacteria</taxon>
        <taxon>Lysobacterales</taxon>
        <taxon>Rhodanobacteraceae</taxon>
        <taxon>Luteibacter</taxon>
    </lineage>
</organism>